<dbReference type="InterPro" id="IPR036890">
    <property type="entry name" value="HATPase_C_sf"/>
</dbReference>
<evidence type="ECO:0000259" key="22">
    <source>
        <dbReference type="PROSITE" id="PS50112"/>
    </source>
</evidence>
<evidence type="ECO:0000256" key="9">
    <source>
        <dbReference type="ARBA" id="ARBA00022777"/>
    </source>
</evidence>
<feature type="domain" description="Histidine kinase" evidence="20">
    <location>
        <begin position="977"/>
        <end position="1198"/>
    </location>
</feature>
<keyword evidence="5 17" id="KW-0597">Phosphoprotein</keyword>
<evidence type="ECO:0000256" key="11">
    <source>
        <dbReference type="ARBA" id="ARBA00022989"/>
    </source>
</evidence>
<feature type="compositionally biased region" description="Low complexity" evidence="19">
    <location>
        <begin position="1497"/>
        <end position="1510"/>
    </location>
</feature>
<keyword evidence="9" id="KW-0418">Kinase</keyword>
<accession>A0A9D7JZW0</accession>
<dbReference type="SMART" id="SM00091">
    <property type="entry name" value="PAS"/>
    <property type="match status" value="7"/>
</dbReference>
<feature type="domain" description="HPt" evidence="24">
    <location>
        <begin position="1530"/>
        <end position="1628"/>
    </location>
</feature>
<dbReference type="InterPro" id="IPR003661">
    <property type="entry name" value="HisK_dim/P_dom"/>
</dbReference>
<dbReference type="NCBIfam" id="TIGR00229">
    <property type="entry name" value="sensory_box"/>
    <property type="match status" value="7"/>
</dbReference>
<feature type="modified residue" description="4-aspartylphosphate" evidence="17">
    <location>
        <position position="1271"/>
    </location>
</feature>
<organism evidence="25 26">
    <name type="scientific">Candidatus Proximibacter danicus</name>
    <dbReference type="NCBI Taxonomy" id="2954365"/>
    <lineage>
        <taxon>Bacteria</taxon>
        <taxon>Pseudomonadati</taxon>
        <taxon>Pseudomonadota</taxon>
        <taxon>Betaproteobacteria</taxon>
        <taxon>Candidatus Proximibacter</taxon>
    </lineage>
</organism>
<keyword evidence="18" id="KW-0175">Coiled coil</keyword>
<dbReference type="PROSITE" id="PS50113">
    <property type="entry name" value="PAC"/>
    <property type="match status" value="4"/>
</dbReference>
<evidence type="ECO:0000256" key="14">
    <source>
        <dbReference type="ARBA" id="ARBA00058004"/>
    </source>
</evidence>
<protein>
    <recommendedName>
        <fullName evidence="15">Virulence sensor protein BvgS</fullName>
        <ecNumber evidence="3">2.7.13.3</ecNumber>
    </recommendedName>
</protein>
<comment type="function">
    <text evidence="14">Member of the two-component regulatory system BvgS/BvgA. Phosphorylates BvgA via a four-step phosphorelay in response to environmental signals.</text>
</comment>
<dbReference type="Gene3D" id="3.30.565.10">
    <property type="entry name" value="Histidine kinase-like ATPase, C-terminal domain"/>
    <property type="match status" value="1"/>
</dbReference>
<feature type="coiled-coil region" evidence="18">
    <location>
        <begin position="161"/>
        <end position="191"/>
    </location>
</feature>
<dbReference type="Pfam" id="PF08447">
    <property type="entry name" value="PAS_3"/>
    <property type="match status" value="1"/>
</dbReference>
<feature type="domain" description="PAC" evidence="23">
    <location>
        <begin position="501"/>
        <end position="552"/>
    </location>
</feature>
<proteinExistence type="predicted"/>
<feature type="region of interest" description="Disordered" evidence="19">
    <location>
        <begin position="27"/>
        <end position="46"/>
    </location>
</feature>
<feature type="domain" description="PAC" evidence="23">
    <location>
        <begin position="644"/>
        <end position="697"/>
    </location>
</feature>
<dbReference type="FunFam" id="1.10.287.130:FF:000003">
    <property type="entry name" value="Histidine kinase"/>
    <property type="match status" value="1"/>
</dbReference>
<dbReference type="SUPFAM" id="SSF47226">
    <property type="entry name" value="Histidine-containing phosphotransfer domain, HPT domain"/>
    <property type="match status" value="1"/>
</dbReference>
<comment type="catalytic activity">
    <reaction evidence="1">
        <text>ATP + protein L-histidine = ADP + protein N-phospho-L-histidine.</text>
        <dbReference type="EC" id="2.7.13.3"/>
    </reaction>
</comment>
<dbReference type="SUPFAM" id="SSF55874">
    <property type="entry name" value="ATPase domain of HSP90 chaperone/DNA topoisomerase II/histidine kinase"/>
    <property type="match status" value="1"/>
</dbReference>
<evidence type="ECO:0000256" key="8">
    <source>
        <dbReference type="ARBA" id="ARBA00022741"/>
    </source>
</evidence>
<evidence type="ECO:0000256" key="19">
    <source>
        <dbReference type="SAM" id="MobiDB-lite"/>
    </source>
</evidence>
<gene>
    <name evidence="25" type="ORF">IPL58_05920</name>
</gene>
<dbReference type="Pfam" id="PF00512">
    <property type="entry name" value="HisKA"/>
    <property type="match status" value="1"/>
</dbReference>
<keyword evidence="13" id="KW-0472">Membrane</keyword>
<evidence type="ECO:0000256" key="12">
    <source>
        <dbReference type="ARBA" id="ARBA00023012"/>
    </source>
</evidence>
<evidence type="ECO:0000256" key="13">
    <source>
        <dbReference type="ARBA" id="ARBA00023136"/>
    </source>
</evidence>
<dbReference type="Gene3D" id="1.20.120.160">
    <property type="entry name" value="HPT domain"/>
    <property type="match status" value="1"/>
</dbReference>
<dbReference type="InterPro" id="IPR000700">
    <property type="entry name" value="PAS-assoc_C"/>
</dbReference>
<dbReference type="InterPro" id="IPR036641">
    <property type="entry name" value="HPT_dom_sf"/>
</dbReference>
<dbReference type="SMART" id="SM00388">
    <property type="entry name" value="HisKA"/>
    <property type="match status" value="1"/>
</dbReference>
<evidence type="ECO:0000256" key="16">
    <source>
        <dbReference type="PROSITE-ProRule" id="PRU00110"/>
    </source>
</evidence>
<evidence type="ECO:0000256" key="15">
    <source>
        <dbReference type="ARBA" id="ARBA00070152"/>
    </source>
</evidence>
<dbReference type="PRINTS" id="PR00344">
    <property type="entry name" value="BCTRLSENSOR"/>
</dbReference>
<feature type="modified residue" description="4-aspartylphosphate" evidence="17">
    <location>
        <position position="1418"/>
    </location>
</feature>
<dbReference type="EMBL" id="JADJUC010000004">
    <property type="protein sequence ID" value="MBK8523683.1"/>
    <property type="molecule type" value="Genomic_DNA"/>
</dbReference>
<dbReference type="Pfam" id="PF02518">
    <property type="entry name" value="HATPase_c"/>
    <property type="match status" value="1"/>
</dbReference>
<feature type="domain" description="Response regulatory" evidence="21">
    <location>
        <begin position="1368"/>
        <end position="1485"/>
    </location>
</feature>
<feature type="domain" description="Response regulatory" evidence="21">
    <location>
        <begin position="1217"/>
        <end position="1340"/>
    </location>
</feature>
<dbReference type="SUPFAM" id="SSF52172">
    <property type="entry name" value="CheY-like"/>
    <property type="match status" value="2"/>
</dbReference>
<dbReference type="InterPro" id="IPR004358">
    <property type="entry name" value="Sig_transdc_His_kin-like_C"/>
</dbReference>
<dbReference type="CDD" id="cd00130">
    <property type="entry name" value="PAS"/>
    <property type="match status" value="6"/>
</dbReference>
<dbReference type="SUPFAM" id="SSF55785">
    <property type="entry name" value="PYP-like sensor domain (PAS domain)"/>
    <property type="match status" value="7"/>
</dbReference>
<dbReference type="GO" id="GO:0005886">
    <property type="term" value="C:plasma membrane"/>
    <property type="evidence" value="ECO:0007669"/>
    <property type="project" value="UniProtKB-SubCell"/>
</dbReference>
<evidence type="ECO:0000256" key="4">
    <source>
        <dbReference type="ARBA" id="ARBA00022475"/>
    </source>
</evidence>
<dbReference type="FunFam" id="3.30.565.10:FF:000010">
    <property type="entry name" value="Sensor histidine kinase RcsC"/>
    <property type="match status" value="1"/>
</dbReference>
<keyword evidence="11" id="KW-1133">Transmembrane helix</keyword>
<dbReference type="InterPro" id="IPR001610">
    <property type="entry name" value="PAC"/>
</dbReference>
<dbReference type="InterPro" id="IPR035965">
    <property type="entry name" value="PAS-like_dom_sf"/>
</dbReference>
<keyword evidence="10" id="KW-0067">ATP-binding</keyword>
<dbReference type="PROSITE" id="PS50110">
    <property type="entry name" value="RESPONSE_REGULATORY"/>
    <property type="match status" value="2"/>
</dbReference>
<keyword evidence="8" id="KW-0547">Nucleotide-binding</keyword>
<dbReference type="PROSITE" id="PS50109">
    <property type="entry name" value="HIS_KIN"/>
    <property type="match status" value="1"/>
</dbReference>
<dbReference type="SMART" id="SM00086">
    <property type="entry name" value="PAC"/>
    <property type="match status" value="7"/>
</dbReference>
<feature type="domain" description="PAS" evidence="22">
    <location>
        <begin position="307"/>
        <end position="349"/>
    </location>
</feature>
<dbReference type="CDD" id="cd16922">
    <property type="entry name" value="HATPase_EvgS-ArcB-TorS-like"/>
    <property type="match status" value="1"/>
</dbReference>
<evidence type="ECO:0000256" key="5">
    <source>
        <dbReference type="ARBA" id="ARBA00022553"/>
    </source>
</evidence>
<dbReference type="SMART" id="SM00073">
    <property type="entry name" value="HPT"/>
    <property type="match status" value="1"/>
</dbReference>
<feature type="modified residue" description="Phosphohistidine" evidence="16">
    <location>
        <position position="1569"/>
    </location>
</feature>
<evidence type="ECO:0000256" key="2">
    <source>
        <dbReference type="ARBA" id="ARBA00004651"/>
    </source>
</evidence>
<keyword evidence="4" id="KW-1003">Cell membrane</keyword>
<evidence type="ECO:0000259" key="23">
    <source>
        <dbReference type="PROSITE" id="PS50113"/>
    </source>
</evidence>
<dbReference type="InterPro" id="IPR005467">
    <property type="entry name" value="His_kinase_dom"/>
</dbReference>
<evidence type="ECO:0000313" key="26">
    <source>
        <dbReference type="Proteomes" id="UP000886689"/>
    </source>
</evidence>
<evidence type="ECO:0000256" key="7">
    <source>
        <dbReference type="ARBA" id="ARBA00022692"/>
    </source>
</evidence>
<reference evidence="25" key="1">
    <citation type="submission" date="2020-10" db="EMBL/GenBank/DDBJ databases">
        <title>Connecting structure to function with the recovery of over 1000 high-quality activated sludge metagenome-assembled genomes encoding full-length rRNA genes using long-read sequencing.</title>
        <authorList>
            <person name="Singleton C.M."/>
            <person name="Petriglieri F."/>
            <person name="Kristensen J.M."/>
            <person name="Kirkegaard R.H."/>
            <person name="Michaelsen T.Y."/>
            <person name="Andersen M.H."/>
            <person name="Karst S.M."/>
            <person name="Dueholm M.S."/>
            <person name="Nielsen P.H."/>
            <person name="Albertsen M."/>
        </authorList>
    </citation>
    <scope>NUCLEOTIDE SEQUENCE</scope>
    <source>
        <strain evidence="25">Hirt_18-Q3-R61-65_BATAC.395</strain>
    </source>
</reference>
<dbReference type="InterPro" id="IPR001789">
    <property type="entry name" value="Sig_transdc_resp-reg_receiver"/>
</dbReference>
<dbReference type="SMART" id="SM00387">
    <property type="entry name" value="HATPase_c"/>
    <property type="match status" value="1"/>
</dbReference>
<dbReference type="Gene3D" id="3.40.50.2300">
    <property type="match status" value="2"/>
</dbReference>
<dbReference type="Proteomes" id="UP000886689">
    <property type="component" value="Unassembled WGS sequence"/>
</dbReference>
<dbReference type="Pfam" id="PF13426">
    <property type="entry name" value="PAS_9"/>
    <property type="match status" value="6"/>
</dbReference>
<evidence type="ECO:0000256" key="10">
    <source>
        <dbReference type="ARBA" id="ARBA00022840"/>
    </source>
</evidence>
<dbReference type="EC" id="2.7.13.3" evidence="3"/>
<dbReference type="InterPro" id="IPR000014">
    <property type="entry name" value="PAS"/>
</dbReference>
<dbReference type="Pfam" id="PF01627">
    <property type="entry name" value="Hpt"/>
    <property type="match status" value="1"/>
</dbReference>
<dbReference type="InterPro" id="IPR011006">
    <property type="entry name" value="CheY-like_superfamily"/>
</dbReference>
<feature type="domain" description="PAC" evidence="23">
    <location>
        <begin position="255"/>
        <end position="306"/>
    </location>
</feature>
<dbReference type="PANTHER" id="PTHR45339">
    <property type="entry name" value="HYBRID SIGNAL TRANSDUCTION HISTIDINE KINASE J"/>
    <property type="match status" value="1"/>
</dbReference>
<evidence type="ECO:0000256" key="6">
    <source>
        <dbReference type="ARBA" id="ARBA00022679"/>
    </source>
</evidence>
<feature type="domain" description="PAS" evidence="22">
    <location>
        <begin position="580"/>
        <end position="640"/>
    </location>
</feature>
<evidence type="ECO:0000256" key="18">
    <source>
        <dbReference type="SAM" id="Coils"/>
    </source>
</evidence>
<dbReference type="PROSITE" id="PS50112">
    <property type="entry name" value="PAS"/>
    <property type="match status" value="2"/>
</dbReference>
<comment type="subcellular location">
    <subcellularLocation>
        <location evidence="2">Cell membrane</location>
        <topology evidence="2">Multi-pass membrane protein</topology>
    </subcellularLocation>
</comment>
<keyword evidence="12" id="KW-0902">Two-component regulatory system</keyword>
<dbReference type="SMART" id="SM00448">
    <property type="entry name" value="REC"/>
    <property type="match status" value="2"/>
</dbReference>
<feature type="compositionally biased region" description="Basic and acidic residues" evidence="19">
    <location>
        <begin position="27"/>
        <end position="39"/>
    </location>
</feature>
<evidence type="ECO:0000256" key="17">
    <source>
        <dbReference type="PROSITE-ProRule" id="PRU00169"/>
    </source>
</evidence>
<sequence>MTDISLNDQDSALARLAQENRNLTEKLARSEEARKRAEETLSESESFNKKVFQESATAIAIIDPVTGITDCNMAAVRMYGYTSREDILGKMPFDFSAPTQYDGTDSRTAGEELAKIAIEQGITAFQWRAQRANGEIWDADVHLMAFACGGQLALRFTIEDVSERRRAHKEIERQRQEIQELLDEQQAIFENAPHGMSYTADGIILRANRRLAEQLGRGIEELIGLSASTILFETPQRFREFGAIAGPQLAAGKTVSIEWDFLRKDGSKFVAMVSGQGIHLPGHERAAVWVYEDIAERKRLEREIREREEKFRRVLENSPAGVTITTEEGQTLFSNNRLVELLAIPPEAIANHRATDNWREASDRHVFLDQLRRDGAVHDYKAEFVRMDGIPITVLLSSVLTDFVDGRHLVTWIYDITEREKAADVARIASAEQTAMFEAATVGIAFLKDRVIMRSNRLLDQMFGYEPGEQIGQKTRIWYPDDATNESVASAYEQMSRGEIYQREQELVRKDGSRFWCKLSGSAIDASDIGRGTVWMLEDISEARAAAEERELAEQRIARSEQRLYLAVNGANLGLWDWQLDANGHITQATINHVAAEMLGYTKKELQEQYSSYIECWTDIMHPDDYPRADELLQRFLKNQDPHYRSEHRLRAKSGEWRWILAIGHAAERGDDQLPRRVVGIHQDITERKASEATLRDSEAYNKMLFQESSRSIVVFDPREGFIDCNRAAVRMYGFASREDLLGKTPQDLSAPTQYDGSDSKSLGERMARAALKDGLSNFEWRARSANGEIWDAEVNLMPFSYGGKRLLQFTVDDVTEKKRASEEMIAQQAEIRKLLEEQQTIFENAPNGIVYTADGVILRANKCIAENLGRAVHELVGAPGAIMFESQENYATFGGLVAPQLGAGKDAHIEWEFAKKDGTKFIAHVSAQGIHLEGYQRVTVWVFEDIAERKAAEREAAEARRVAEEATKAKSDFLANMSHEIRTPMNAIIGMSHLALQTQLDKQQRNYIEKVNRSAENLLRIINDILDFSKIEAGKMSMEKIDFRLEDVMDNLANLVGIKAEEKGLELLFKTDPEIPTSLIGDPLRLGQVLVNLGNNAVKFTDQGEIVVGIEKVSEENRTAELHFWVRDSGIGMTPEQCGKMFQSFSQADSSTTRKYGGTGLGLAISKNLIELMEGRVWVESEAGKGSTFHFHARFGVQEEAMPRRMFHAEELLGVRVLVVDDNASAREIISSMAEGLGLAVDAARDGRQALTMAVEAEKKGDAYDLVLMDWQMPVMDGVETVRQLQDEHLVHVPAVIMVTAYGREEAIGSAEQRGITLKSVLTKPVIVSTLLEAIGEALGKGFVSETRTQERGFGYAEAKEKLAGARVLLVEDNEMNQELAVELLRNADVDVEIANNGQEALDILARDQRFDGVLMDCQMPVMDGYTATREIRKIVEFKNLPIIAMTANAMTGDREKVIAAGMFDHIAKPLNVSEMFATIARWITPATPHADKTAATEAADSAPATPAALPSQLPGIDMKAALARTMGDESFLYSLLIRFRDSNQDFEQVFRAARDGSDATAPERVAHTLKGAAGTVGAWGLHAAADVLEQACGEKAPSTKLDALVTDVLKELAPVIVGLTPLGLSASGKRPQSGKKMAVDPAQVNALVEKLEGLLAYGDASASDLLDENAELLEAAFPQHLHRIEDAIESFDFESALTLLREAVATSA</sequence>
<dbReference type="Gene3D" id="3.30.450.20">
    <property type="entry name" value="PAS domain"/>
    <property type="match status" value="7"/>
</dbReference>
<dbReference type="PROSITE" id="PS50894">
    <property type="entry name" value="HPT"/>
    <property type="match status" value="1"/>
</dbReference>
<dbReference type="CDD" id="cd00088">
    <property type="entry name" value="HPT"/>
    <property type="match status" value="1"/>
</dbReference>
<evidence type="ECO:0000259" key="21">
    <source>
        <dbReference type="PROSITE" id="PS50110"/>
    </source>
</evidence>
<comment type="caution">
    <text evidence="25">The sequence shown here is derived from an EMBL/GenBank/DDBJ whole genome shotgun (WGS) entry which is preliminary data.</text>
</comment>
<dbReference type="SUPFAM" id="SSF47384">
    <property type="entry name" value="Homodimeric domain of signal transducing histidine kinase"/>
    <property type="match status" value="1"/>
</dbReference>
<evidence type="ECO:0000313" key="25">
    <source>
        <dbReference type="EMBL" id="MBK8523683.1"/>
    </source>
</evidence>
<keyword evidence="7" id="KW-0812">Transmembrane</keyword>
<dbReference type="CDD" id="cd00082">
    <property type="entry name" value="HisKA"/>
    <property type="match status" value="1"/>
</dbReference>
<feature type="region of interest" description="Disordered" evidence="19">
    <location>
        <begin position="1492"/>
        <end position="1512"/>
    </location>
</feature>
<name>A0A9D7JZW0_9PROT</name>
<dbReference type="GO" id="GO:0005524">
    <property type="term" value="F:ATP binding"/>
    <property type="evidence" value="ECO:0007669"/>
    <property type="project" value="UniProtKB-KW"/>
</dbReference>
<dbReference type="GO" id="GO:0000155">
    <property type="term" value="F:phosphorelay sensor kinase activity"/>
    <property type="evidence" value="ECO:0007669"/>
    <property type="project" value="InterPro"/>
</dbReference>
<dbReference type="InterPro" id="IPR003594">
    <property type="entry name" value="HATPase_dom"/>
</dbReference>
<evidence type="ECO:0000256" key="3">
    <source>
        <dbReference type="ARBA" id="ARBA00012438"/>
    </source>
</evidence>
<feature type="domain" description="PAC" evidence="23">
    <location>
        <begin position="908"/>
        <end position="959"/>
    </location>
</feature>
<dbReference type="Gene3D" id="1.10.287.130">
    <property type="match status" value="1"/>
</dbReference>
<keyword evidence="6" id="KW-0808">Transferase</keyword>
<evidence type="ECO:0000259" key="24">
    <source>
        <dbReference type="PROSITE" id="PS50894"/>
    </source>
</evidence>
<evidence type="ECO:0000259" key="20">
    <source>
        <dbReference type="PROSITE" id="PS50109"/>
    </source>
</evidence>
<dbReference type="InterPro" id="IPR013655">
    <property type="entry name" value="PAS_fold_3"/>
</dbReference>
<dbReference type="InterPro" id="IPR036097">
    <property type="entry name" value="HisK_dim/P_sf"/>
</dbReference>
<dbReference type="CDD" id="cd17546">
    <property type="entry name" value="REC_hyHK_CKI1_RcsC-like"/>
    <property type="match status" value="2"/>
</dbReference>
<dbReference type="PANTHER" id="PTHR45339:SF1">
    <property type="entry name" value="HYBRID SIGNAL TRANSDUCTION HISTIDINE KINASE J"/>
    <property type="match status" value="1"/>
</dbReference>
<evidence type="ECO:0000256" key="1">
    <source>
        <dbReference type="ARBA" id="ARBA00000085"/>
    </source>
</evidence>
<dbReference type="InterPro" id="IPR008207">
    <property type="entry name" value="Sig_transdc_His_kin_Hpt_dom"/>
</dbReference>
<dbReference type="Pfam" id="PF00072">
    <property type="entry name" value="Response_reg"/>
    <property type="match status" value="2"/>
</dbReference>